<evidence type="ECO:0000313" key="2">
    <source>
        <dbReference type="Proteomes" id="UP001219934"/>
    </source>
</evidence>
<name>A0AAD6FS40_9TELE</name>
<accession>A0AAD6FS40</accession>
<dbReference type="EMBL" id="JAPTMU010000005">
    <property type="protein sequence ID" value="KAJ4943374.1"/>
    <property type="molecule type" value="Genomic_DNA"/>
</dbReference>
<feature type="non-terminal residue" evidence="1">
    <location>
        <position position="1"/>
    </location>
</feature>
<dbReference type="Proteomes" id="UP001219934">
    <property type="component" value="Unassembled WGS sequence"/>
</dbReference>
<sequence length="94" mass="10281">RGVGRGAPVEPRSQWGRRFFQKKAETAFPFRLHSAASSDDTANPQCFTSARLSPNCLFICPLARRGPTKALLLCSCLDVKQASMVISSKHPTTC</sequence>
<reference evidence="1" key="1">
    <citation type="submission" date="2022-11" db="EMBL/GenBank/DDBJ databases">
        <title>Chromosome-level genome of Pogonophryne albipinna.</title>
        <authorList>
            <person name="Jo E."/>
        </authorList>
    </citation>
    <scope>NUCLEOTIDE SEQUENCE</scope>
    <source>
        <strain evidence="1">SGF0006</strain>
        <tissue evidence="1">Muscle</tissue>
    </source>
</reference>
<protein>
    <submittedName>
        <fullName evidence="1">Uncharacterized protein</fullName>
    </submittedName>
</protein>
<feature type="non-terminal residue" evidence="1">
    <location>
        <position position="94"/>
    </location>
</feature>
<organism evidence="1 2">
    <name type="scientific">Pogonophryne albipinna</name>
    <dbReference type="NCBI Taxonomy" id="1090488"/>
    <lineage>
        <taxon>Eukaryota</taxon>
        <taxon>Metazoa</taxon>
        <taxon>Chordata</taxon>
        <taxon>Craniata</taxon>
        <taxon>Vertebrata</taxon>
        <taxon>Euteleostomi</taxon>
        <taxon>Actinopterygii</taxon>
        <taxon>Neopterygii</taxon>
        <taxon>Teleostei</taxon>
        <taxon>Neoteleostei</taxon>
        <taxon>Acanthomorphata</taxon>
        <taxon>Eupercaria</taxon>
        <taxon>Perciformes</taxon>
        <taxon>Notothenioidei</taxon>
        <taxon>Pogonophryne</taxon>
    </lineage>
</organism>
<evidence type="ECO:0000313" key="1">
    <source>
        <dbReference type="EMBL" id="KAJ4943374.1"/>
    </source>
</evidence>
<comment type="caution">
    <text evidence="1">The sequence shown here is derived from an EMBL/GenBank/DDBJ whole genome shotgun (WGS) entry which is preliminary data.</text>
</comment>
<proteinExistence type="predicted"/>
<gene>
    <name evidence="1" type="ORF">JOQ06_005876</name>
</gene>
<keyword evidence="2" id="KW-1185">Reference proteome</keyword>
<dbReference type="AlphaFoldDB" id="A0AAD6FS40"/>